<proteinExistence type="predicted"/>
<dbReference type="STRING" id="1742359.GCA_001439625_02803"/>
<dbReference type="Proteomes" id="UP000321555">
    <property type="component" value="Chromosome"/>
</dbReference>
<name>A0A5B8Z7U6_CYTDA</name>
<sequence>MGVPTMPISLMSKVYRKVLPLVHKELDFWRKRAEAIPDPELKKQALASIKHKTFHCEGGSIMALMAKDNYRKAIKFIVAYQTISDYLDNLCDRSTSLDPEDFAALHESMTDALSIDATSKNYYRLRSEQDDGNYLADLAATCRGVLSELGNYEEIKDQLMELCSYYCDLQIHKHVKVEERVPRLQDWFDENKEQIPDMEWYEFSACSGSTLGIFCLVSYAMRNDFQQDDAINIRNGYFPYIQGLHILLDYFIDQEEDRVGGDLNFCFYYENEEKLFDRLRHFVVEADKHTDRLPHKRFHQLINRGLLGIYLSDEKVRKQKNVKKLARGMIKTGGMVSYFFYWNGRAYRTMQKWMPKSIMSTIGSWNR</sequence>
<dbReference type="Pfam" id="PF10776">
    <property type="entry name" value="DUF2600"/>
    <property type="match status" value="1"/>
</dbReference>
<dbReference type="KEGG" id="bda:FSZ17_18165"/>
<evidence type="ECO:0000313" key="1">
    <source>
        <dbReference type="EMBL" id="QED49040.1"/>
    </source>
</evidence>
<dbReference type="InterPro" id="IPR019712">
    <property type="entry name" value="YtpB-like"/>
</dbReference>
<gene>
    <name evidence="1" type="ORF">FSZ17_18165</name>
</gene>
<reference evidence="2" key="1">
    <citation type="submission" date="2019-08" db="EMBL/GenBank/DDBJ databases">
        <authorList>
            <person name="Zheng X."/>
        </authorList>
    </citation>
    <scope>NUCLEOTIDE SEQUENCE [LARGE SCALE GENOMIC DNA]</scope>
    <source>
        <strain evidence="2">FJAT-25496</strain>
    </source>
</reference>
<keyword evidence="2" id="KW-1185">Reference proteome</keyword>
<dbReference type="OrthoDB" id="2371262at2"/>
<dbReference type="EMBL" id="CP042593">
    <property type="protein sequence ID" value="QED49040.1"/>
    <property type="molecule type" value="Genomic_DNA"/>
</dbReference>
<dbReference type="RefSeq" id="WP_057772262.1">
    <property type="nucleotide sequence ID" value="NZ_CP042593.1"/>
</dbReference>
<evidence type="ECO:0000313" key="2">
    <source>
        <dbReference type="Proteomes" id="UP000321555"/>
    </source>
</evidence>
<dbReference type="AlphaFoldDB" id="A0A5B8Z7U6"/>
<organism evidence="1 2">
    <name type="scientific">Cytobacillus dafuensis</name>
    <name type="common">Bacillus dafuensis</name>
    <dbReference type="NCBI Taxonomy" id="1742359"/>
    <lineage>
        <taxon>Bacteria</taxon>
        <taxon>Bacillati</taxon>
        <taxon>Bacillota</taxon>
        <taxon>Bacilli</taxon>
        <taxon>Bacillales</taxon>
        <taxon>Bacillaceae</taxon>
        <taxon>Cytobacillus</taxon>
    </lineage>
</organism>
<protein>
    <submittedName>
        <fullName evidence="1">Tetraprenyl-beta-curcumene synthase family protein</fullName>
    </submittedName>
</protein>
<accession>A0A5B8Z7U6</accession>